<sequence>MFRDLTLHQAIQDPLIAQMRKADGIGMEEFATFMMKAADHYRVSQIEGLQRRRVDQFYRMIGAGDIHVPPPRNAVRDVPKHVVKGPIWDLC</sequence>
<organism evidence="1 2">
    <name type="scientific">Endobacterium cereale</name>
    <dbReference type="NCBI Taxonomy" id="2663029"/>
    <lineage>
        <taxon>Bacteria</taxon>
        <taxon>Pseudomonadati</taxon>
        <taxon>Pseudomonadota</taxon>
        <taxon>Alphaproteobacteria</taxon>
        <taxon>Hyphomicrobiales</taxon>
        <taxon>Rhizobiaceae</taxon>
        <taxon>Endobacterium</taxon>
    </lineage>
</organism>
<accession>A0A6A8AB22</accession>
<evidence type="ECO:0000313" key="2">
    <source>
        <dbReference type="Proteomes" id="UP000435138"/>
    </source>
</evidence>
<gene>
    <name evidence="1" type="ORF">GAO09_13795</name>
</gene>
<keyword evidence="2" id="KW-1185">Reference proteome</keyword>
<dbReference type="AlphaFoldDB" id="A0A6A8AB22"/>
<comment type="caution">
    <text evidence="1">The sequence shown here is derived from an EMBL/GenBank/DDBJ whole genome shotgun (WGS) entry which is preliminary data.</text>
</comment>
<dbReference type="RefSeq" id="WP_153354601.1">
    <property type="nucleotide sequence ID" value="NZ_JAYKOO010000001.1"/>
</dbReference>
<name>A0A6A8AB22_9HYPH</name>
<dbReference type="Proteomes" id="UP000435138">
    <property type="component" value="Unassembled WGS sequence"/>
</dbReference>
<dbReference type="EMBL" id="WIXI01000044">
    <property type="protein sequence ID" value="MQY47107.1"/>
    <property type="molecule type" value="Genomic_DNA"/>
</dbReference>
<proteinExistence type="predicted"/>
<protein>
    <submittedName>
        <fullName evidence="1">Uncharacterized protein</fullName>
    </submittedName>
</protein>
<reference evidence="1 2" key="1">
    <citation type="submission" date="2019-11" db="EMBL/GenBank/DDBJ databases">
        <title>Genome analysis of Rhizobacterium cereale a novel genus and species isolated from maize roots in North Spain.</title>
        <authorList>
            <person name="Menendez E."/>
            <person name="Flores-Felix J.D."/>
            <person name="Ramirez-Bahena M.-H."/>
            <person name="Igual J.M."/>
            <person name="Garcia-Fraile P."/>
            <person name="Peix A."/>
            <person name="Velazquez E."/>
        </authorList>
    </citation>
    <scope>NUCLEOTIDE SEQUENCE [LARGE SCALE GENOMIC DNA]</scope>
    <source>
        <strain evidence="1 2">RZME27</strain>
    </source>
</reference>
<evidence type="ECO:0000313" key="1">
    <source>
        <dbReference type="EMBL" id="MQY47107.1"/>
    </source>
</evidence>